<dbReference type="InterPro" id="IPR000209">
    <property type="entry name" value="Peptidase_S8/S53_dom"/>
</dbReference>
<feature type="active site" description="Charge relay system" evidence="7">
    <location>
        <position position="251"/>
    </location>
</feature>
<evidence type="ECO:0000259" key="8">
    <source>
        <dbReference type="PROSITE" id="PS51695"/>
    </source>
</evidence>
<feature type="binding site" evidence="7">
    <location>
        <position position="506"/>
    </location>
    <ligand>
        <name>Ca(2+)</name>
        <dbReference type="ChEBI" id="CHEBI:29108"/>
    </ligand>
</feature>
<accession>A0A0L0DIK6</accession>
<proteinExistence type="predicted"/>
<dbReference type="AlphaFoldDB" id="A0A0L0DIK6"/>
<dbReference type="InterPro" id="IPR036852">
    <property type="entry name" value="Peptidase_S8/S53_dom_sf"/>
</dbReference>
<dbReference type="GO" id="GO:0008240">
    <property type="term" value="F:tripeptidyl-peptidase activity"/>
    <property type="evidence" value="ECO:0007669"/>
    <property type="project" value="TreeGrafter"/>
</dbReference>
<evidence type="ECO:0000256" key="5">
    <source>
        <dbReference type="ARBA" id="ARBA00022837"/>
    </source>
</evidence>
<dbReference type="InterPro" id="IPR015366">
    <property type="entry name" value="S53_propep"/>
</dbReference>
<dbReference type="GO" id="GO:0046872">
    <property type="term" value="F:metal ion binding"/>
    <property type="evidence" value="ECO:0007669"/>
    <property type="project" value="UniProtKB-UniRule"/>
</dbReference>
<dbReference type="Pfam" id="PF00082">
    <property type="entry name" value="Peptidase_S8"/>
    <property type="match status" value="1"/>
</dbReference>
<keyword evidence="2 7" id="KW-0479">Metal-binding</keyword>
<reference evidence="9 10" key="1">
    <citation type="submission" date="2010-05" db="EMBL/GenBank/DDBJ databases">
        <title>The Genome Sequence of Thecamonas trahens ATCC 50062.</title>
        <authorList>
            <consortium name="The Broad Institute Genome Sequencing Platform"/>
            <person name="Russ C."/>
            <person name="Cuomo C."/>
            <person name="Shea T."/>
            <person name="Young S.K."/>
            <person name="Zeng Q."/>
            <person name="Koehrsen M."/>
            <person name="Haas B."/>
            <person name="Borodovsky M."/>
            <person name="Guigo R."/>
            <person name="Alvarado L."/>
            <person name="Berlin A."/>
            <person name="Bochicchio J."/>
            <person name="Borenstein D."/>
            <person name="Chapman S."/>
            <person name="Chen Z."/>
            <person name="Freedman E."/>
            <person name="Gellesch M."/>
            <person name="Goldberg J."/>
            <person name="Griggs A."/>
            <person name="Gujja S."/>
            <person name="Heilman E."/>
            <person name="Heiman D."/>
            <person name="Hepburn T."/>
            <person name="Howarth C."/>
            <person name="Jen D."/>
            <person name="Larson L."/>
            <person name="Mehta T."/>
            <person name="Park D."/>
            <person name="Pearson M."/>
            <person name="Roberts A."/>
            <person name="Saif S."/>
            <person name="Shenoy N."/>
            <person name="Sisk P."/>
            <person name="Stolte C."/>
            <person name="Sykes S."/>
            <person name="Thomson T."/>
            <person name="Walk T."/>
            <person name="White J."/>
            <person name="Yandava C."/>
            <person name="Burger G."/>
            <person name="Gray M.W."/>
            <person name="Holland P.W.H."/>
            <person name="King N."/>
            <person name="Lang F.B.F."/>
            <person name="Roger A.J."/>
            <person name="Ruiz-Trillo I."/>
            <person name="Lander E."/>
            <person name="Nusbaum C."/>
        </authorList>
    </citation>
    <scope>NUCLEOTIDE SEQUENCE [LARGE SCALE GENOMIC DNA]</scope>
    <source>
        <strain evidence="9 10">ATCC 50062</strain>
    </source>
</reference>
<comment type="cofactor">
    <cofactor evidence="7">
        <name>Ca(2+)</name>
        <dbReference type="ChEBI" id="CHEBI:29108"/>
    </cofactor>
    <text evidence="7">Binds 1 Ca(2+) ion per subunit.</text>
</comment>
<dbReference type="InterPro" id="IPR030400">
    <property type="entry name" value="Sedolisin_dom"/>
</dbReference>
<gene>
    <name evidence="9" type="ORF">AMSG_06509</name>
</gene>
<dbReference type="RefSeq" id="XP_013756360.1">
    <property type="nucleotide sequence ID" value="XM_013900906.1"/>
</dbReference>
<dbReference type="InterPro" id="IPR050819">
    <property type="entry name" value="Tripeptidyl-peptidase_I"/>
</dbReference>
<keyword evidence="5 7" id="KW-0106">Calcium</keyword>
<evidence type="ECO:0000256" key="2">
    <source>
        <dbReference type="ARBA" id="ARBA00022723"/>
    </source>
</evidence>
<dbReference type="SMART" id="SM00944">
    <property type="entry name" value="Pro-kuma_activ"/>
    <property type="match status" value="1"/>
</dbReference>
<feature type="active site" description="Charge relay system" evidence="7">
    <location>
        <position position="446"/>
    </location>
</feature>
<protein>
    <submittedName>
        <fullName evidence="9">Tripeptidyl peptidase I</fullName>
    </submittedName>
</protein>
<keyword evidence="1 7" id="KW-0645">Protease</keyword>
<sequence length="529" mass="54758">MARAVPEAVSVAQVETAGFVARARTGEEGDRMVEIRLLLAAPRLDELKEVLAKVSDPYSPSYGQYLTKEEVASYTRVEQAVIDSWQAAVTAAAPGASAVVSDYGDAVTATMTVAEAEALTGAAFAVLTHKEAGVIMMRPLEAATWPGVAAAARKALVFAIGVEDVALGGSDLKVLELGALRAAEPITPKVIKANYGVGNATGHANNTQAVAEFSGQYFEPSDLATFLANNDLPPQTVAKIVGGDDGPVGVEASLDVQTIIGTGTATPTWFVYGTQGSTFAELIHGWASELAAMAAPPLVNSVSYGLGNTNTPDGLKTQIDAEFVKLGSRGVSIIFSSGDHGTSCELFREDVQYPASSPYVLSVGATYLDSSGTEVGATLSGGGFGRTEPMPQWQEAAVKAYLAAVPSKPPAHEFDATKRAIPDISAYGENVIIVVNGENQGVAGTSCSAPMAAAIFALVNGDRLAAGTPPLGFLPPIVYAHGDAFHDITSGRNSDGLCHGWEAIKGFDLVTGWGSPNYAKFRAAAMSVV</sequence>
<evidence type="ECO:0000256" key="3">
    <source>
        <dbReference type="ARBA" id="ARBA00022801"/>
    </source>
</evidence>
<dbReference type="PANTHER" id="PTHR14218:SF15">
    <property type="entry name" value="TRIPEPTIDYL-PEPTIDASE 1"/>
    <property type="match status" value="1"/>
</dbReference>
<dbReference type="PANTHER" id="PTHR14218">
    <property type="entry name" value="PROTEASE S8 TRIPEPTIDYL PEPTIDASE I CLN2"/>
    <property type="match status" value="1"/>
</dbReference>
<dbReference type="Proteomes" id="UP000054408">
    <property type="component" value="Unassembled WGS sequence"/>
</dbReference>
<dbReference type="GO" id="GO:0006508">
    <property type="term" value="P:proteolysis"/>
    <property type="evidence" value="ECO:0007669"/>
    <property type="project" value="UniProtKB-KW"/>
</dbReference>
<dbReference type="eggNOG" id="ENOG502QTN1">
    <property type="taxonomic scope" value="Eukaryota"/>
</dbReference>
<dbReference type="PROSITE" id="PS51695">
    <property type="entry name" value="SEDOLISIN"/>
    <property type="match status" value="1"/>
</dbReference>
<dbReference type="InterPro" id="IPR023828">
    <property type="entry name" value="Peptidase_S8_Ser-AS"/>
</dbReference>
<dbReference type="OrthoDB" id="409122at2759"/>
<feature type="active site" description="Charge relay system" evidence="7">
    <location>
        <position position="255"/>
    </location>
</feature>
<keyword evidence="6" id="KW-0865">Zymogen</keyword>
<dbReference type="SUPFAM" id="SSF54897">
    <property type="entry name" value="Protease propeptides/inhibitors"/>
    <property type="match status" value="1"/>
</dbReference>
<dbReference type="Gene3D" id="3.40.50.200">
    <property type="entry name" value="Peptidase S8/S53 domain"/>
    <property type="match status" value="1"/>
</dbReference>
<dbReference type="CDD" id="cd04056">
    <property type="entry name" value="Peptidases_S53"/>
    <property type="match status" value="1"/>
</dbReference>
<feature type="binding site" evidence="7">
    <location>
        <position position="508"/>
    </location>
    <ligand>
        <name>Ca(2+)</name>
        <dbReference type="ChEBI" id="CHEBI:29108"/>
    </ligand>
</feature>
<dbReference type="GO" id="GO:0004252">
    <property type="term" value="F:serine-type endopeptidase activity"/>
    <property type="evidence" value="ECO:0007669"/>
    <property type="project" value="UniProtKB-UniRule"/>
</dbReference>
<feature type="domain" description="Peptidase S53" evidence="8">
    <location>
        <begin position="185"/>
        <end position="528"/>
    </location>
</feature>
<keyword evidence="10" id="KW-1185">Reference proteome</keyword>
<keyword evidence="4 7" id="KW-0720">Serine protease</keyword>
<dbReference type="EMBL" id="GL349465">
    <property type="protein sequence ID" value="KNC51158.1"/>
    <property type="molecule type" value="Genomic_DNA"/>
</dbReference>
<evidence type="ECO:0000256" key="4">
    <source>
        <dbReference type="ARBA" id="ARBA00022825"/>
    </source>
</evidence>
<dbReference type="SUPFAM" id="SSF52743">
    <property type="entry name" value="Subtilisin-like"/>
    <property type="match status" value="1"/>
</dbReference>
<keyword evidence="3 7" id="KW-0378">Hydrolase</keyword>
<name>A0A0L0DIK6_THETB</name>
<evidence type="ECO:0000256" key="1">
    <source>
        <dbReference type="ARBA" id="ARBA00022670"/>
    </source>
</evidence>
<evidence type="ECO:0000313" key="10">
    <source>
        <dbReference type="Proteomes" id="UP000054408"/>
    </source>
</evidence>
<evidence type="ECO:0000313" key="9">
    <source>
        <dbReference type="EMBL" id="KNC51158.1"/>
    </source>
</evidence>
<feature type="binding site" evidence="7">
    <location>
        <position position="488"/>
    </location>
    <ligand>
        <name>Ca(2+)</name>
        <dbReference type="ChEBI" id="CHEBI:29108"/>
    </ligand>
</feature>
<organism evidence="9 10">
    <name type="scientific">Thecamonas trahens ATCC 50062</name>
    <dbReference type="NCBI Taxonomy" id="461836"/>
    <lineage>
        <taxon>Eukaryota</taxon>
        <taxon>Apusozoa</taxon>
        <taxon>Apusomonadida</taxon>
        <taxon>Apusomonadidae</taxon>
        <taxon>Thecamonas</taxon>
    </lineage>
</organism>
<feature type="binding site" evidence="7">
    <location>
        <position position="487"/>
    </location>
    <ligand>
        <name>Ca(2+)</name>
        <dbReference type="ChEBI" id="CHEBI:29108"/>
    </ligand>
</feature>
<dbReference type="PROSITE" id="PS00138">
    <property type="entry name" value="SUBTILASE_SER"/>
    <property type="match status" value="1"/>
</dbReference>
<evidence type="ECO:0000256" key="7">
    <source>
        <dbReference type="PROSITE-ProRule" id="PRU01032"/>
    </source>
</evidence>
<dbReference type="Pfam" id="PF09286">
    <property type="entry name" value="Pro-kuma_activ"/>
    <property type="match status" value="1"/>
</dbReference>
<dbReference type="STRING" id="461836.A0A0L0DIK6"/>
<dbReference type="GeneID" id="25565653"/>
<evidence type="ECO:0000256" key="6">
    <source>
        <dbReference type="ARBA" id="ARBA00023145"/>
    </source>
</evidence>